<keyword evidence="1" id="KW-0175">Coiled coil</keyword>
<dbReference type="Proteomes" id="UP000515679">
    <property type="component" value="Chromosome"/>
</dbReference>
<organism evidence="3 4">
    <name type="scientific">Cohnella cholangitidis</name>
    <dbReference type="NCBI Taxonomy" id="2598458"/>
    <lineage>
        <taxon>Bacteria</taxon>
        <taxon>Bacillati</taxon>
        <taxon>Bacillota</taxon>
        <taxon>Bacilli</taxon>
        <taxon>Bacillales</taxon>
        <taxon>Paenibacillaceae</taxon>
        <taxon>Cohnella</taxon>
    </lineage>
</organism>
<name>A0A7G5BY82_9BACL</name>
<dbReference type="SUPFAM" id="SSF46955">
    <property type="entry name" value="Putative DNA-binding domain"/>
    <property type="match status" value="1"/>
</dbReference>
<dbReference type="EMBL" id="CP041969">
    <property type="protein sequence ID" value="QMV41916.1"/>
    <property type="molecule type" value="Genomic_DNA"/>
</dbReference>
<dbReference type="AlphaFoldDB" id="A0A7G5BY82"/>
<dbReference type="InterPro" id="IPR000551">
    <property type="entry name" value="MerR-type_HTH_dom"/>
</dbReference>
<dbReference type="GO" id="GO:0006355">
    <property type="term" value="P:regulation of DNA-templated transcription"/>
    <property type="evidence" value="ECO:0007669"/>
    <property type="project" value="InterPro"/>
</dbReference>
<proteinExistence type="predicted"/>
<feature type="domain" description="HTH merR-type" evidence="2">
    <location>
        <begin position="4"/>
        <end position="66"/>
    </location>
</feature>
<dbReference type="Gene3D" id="1.10.1660.10">
    <property type="match status" value="1"/>
</dbReference>
<evidence type="ECO:0000313" key="4">
    <source>
        <dbReference type="Proteomes" id="UP000515679"/>
    </source>
</evidence>
<dbReference type="GO" id="GO:0003677">
    <property type="term" value="F:DNA binding"/>
    <property type="evidence" value="ECO:0007669"/>
    <property type="project" value="InterPro"/>
</dbReference>
<gene>
    <name evidence="3" type="ORF">FPL14_12505</name>
</gene>
<accession>A0A7G5BY82</accession>
<evidence type="ECO:0000259" key="2">
    <source>
        <dbReference type="Pfam" id="PF13411"/>
    </source>
</evidence>
<evidence type="ECO:0000313" key="3">
    <source>
        <dbReference type="EMBL" id="QMV41916.1"/>
    </source>
</evidence>
<protein>
    <submittedName>
        <fullName evidence="3">MerR family transcriptional regulator</fullName>
    </submittedName>
</protein>
<reference evidence="3 4" key="1">
    <citation type="submission" date="2019-07" db="EMBL/GenBank/DDBJ databases">
        <authorList>
            <person name="Kim J.K."/>
            <person name="Cheong H.-M."/>
            <person name="Choi Y."/>
            <person name="Hwang K.J."/>
            <person name="Lee S."/>
            <person name="Choi C."/>
        </authorList>
    </citation>
    <scope>NUCLEOTIDE SEQUENCE [LARGE SCALE GENOMIC DNA]</scope>
    <source>
        <strain evidence="3 4">KS 22</strain>
    </source>
</reference>
<feature type="coiled-coil region" evidence="1">
    <location>
        <begin position="90"/>
        <end position="146"/>
    </location>
</feature>
<keyword evidence="4" id="KW-1185">Reference proteome</keyword>
<sequence>MSTMKTKDAAVLLDVSQTTVKRWASQFPADFQKDHLGHYVFTGPQINLLLYIKDRIEQGTTLDQIKLPVSPKADSDSANKAVAVPFPKDEKELMARVREVERSLQQKADEVVSAQVLQHRAELDELRQMVAQLAAAVENLQDKSAKPVARQEEPWAPVPTVAAIPPSKKRGFFRTFF</sequence>
<dbReference type="KEGG" id="cchl:FPL14_12505"/>
<dbReference type="InterPro" id="IPR009061">
    <property type="entry name" value="DNA-bd_dom_put_sf"/>
</dbReference>
<dbReference type="Pfam" id="PF13411">
    <property type="entry name" value="MerR_1"/>
    <property type="match status" value="1"/>
</dbReference>
<evidence type="ECO:0000256" key="1">
    <source>
        <dbReference type="SAM" id="Coils"/>
    </source>
</evidence>